<dbReference type="EMBL" id="LR746496">
    <property type="protein sequence ID" value="CAA7602010.1"/>
    <property type="molecule type" value="Genomic_DNA"/>
</dbReference>
<reference evidence="2" key="1">
    <citation type="submission" date="2014-11" db="EMBL/GenBank/DDBJ databases">
        <authorList>
            <person name="Hornung B.V."/>
        </authorList>
    </citation>
    <scope>NUCLEOTIDE SEQUENCE</scope>
    <source>
        <strain evidence="2">INE</strain>
    </source>
</reference>
<proteinExistence type="predicted"/>
<dbReference type="EMBL" id="CDGJ01000078">
    <property type="protein sequence ID" value="CEJ08147.1"/>
    <property type="molecule type" value="Genomic_DNA"/>
</dbReference>
<name>A0A8S0X5X2_9FIRM</name>
<dbReference type="KEGG" id="aacx:DEACI_2681"/>
<evidence type="ECO:0000313" key="3">
    <source>
        <dbReference type="Proteomes" id="UP001071230"/>
    </source>
</evidence>
<accession>A0A8S0X5X2</accession>
<reference evidence="1" key="2">
    <citation type="submission" date="2020-01" db="EMBL/GenBank/DDBJ databases">
        <authorList>
            <person name="Hornung B."/>
        </authorList>
    </citation>
    <scope>NUCLEOTIDE SEQUENCE</scope>
    <source>
        <strain evidence="1">PacBioINE</strain>
    </source>
</reference>
<dbReference type="Proteomes" id="UP001071230">
    <property type="component" value="Unassembled WGS sequence"/>
</dbReference>
<keyword evidence="3" id="KW-1185">Reference proteome</keyword>
<evidence type="ECO:0000313" key="1">
    <source>
        <dbReference type="EMBL" id="CAA7602010.1"/>
    </source>
</evidence>
<evidence type="ECO:0000313" key="2">
    <source>
        <dbReference type="EMBL" id="CEJ08147.1"/>
    </source>
</evidence>
<dbReference type="Proteomes" id="UP000836597">
    <property type="component" value="Chromosome"/>
</dbReference>
<organism evidence="1">
    <name type="scientific">Acididesulfobacillus acetoxydans</name>
    <dbReference type="NCBI Taxonomy" id="1561005"/>
    <lineage>
        <taxon>Bacteria</taxon>
        <taxon>Bacillati</taxon>
        <taxon>Bacillota</taxon>
        <taxon>Clostridia</taxon>
        <taxon>Eubacteriales</taxon>
        <taxon>Peptococcaceae</taxon>
        <taxon>Acididesulfobacillus</taxon>
    </lineage>
</organism>
<gene>
    <name evidence="2" type="ORF">DEACI_2622</name>
    <name evidence="1" type="ORF">DEACI_2681</name>
</gene>
<sequence length="67" mass="7834">MKVLLPSGGRTFTPLLEMVVIEGEAQYRIYWREILRKKHESACLTFSLYYENMVSIRVALLPKEDSL</sequence>
<dbReference type="AlphaFoldDB" id="A0A8S0X5X2"/>
<protein>
    <submittedName>
        <fullName evidence="1">Uncharacterized protein</fullName>
    </submittedName>
</protein>